<dbReference type="EMBL" id="CP029159">
    <property type="protein sequence ID" value="QKM70949.1"/>
    <property type="molecule type" value="Genomic_DNA"/>
</dbReference>
<feature type="compositionally biased region" description="Low complexity" evidence="1">
    <location>
        <begin position="62"/>
        <end position="72"/>
    </location>
</feature>
<reference evidence="2 3" key="1">
    <citation type="journal article" date="2012" name="J. Bacteriol.">
        <title>Draft genome of Streptomyces tsukubaensis NRRL 18488, the producer of the clinically important immunosuppressant tacrolimus (FK506).</title>
        <authorList>
            <person name="Barreiro C."/>
            <person name="Prieto C."/>
            <person name="Sola-Landa A."/>
            <person name="Solera E."/>
            <person name="Martinez-Castro M."/>
            <person name="Perez-Redondo R."/>
            <person name="Garcia-Estrada C."/>
            <person name="Aparicio J.F."/>
            <person name="Fernandez-Martinez L.T."/>
            <person name="Santos-Aberturas J."/>
            <person name="Salehi-Najafabadi Z."/>
            <person name="Rodriguez-Garcia A."/>
            <person name="Tauch A."/>
            <person name="Martin J.F."/>
        </authorList>
    </citation>
    <scope>NUCLEOTIDE SEQUENCE [LARGE SCALE GENOMIC DNA]</scope>
    <source>
        <strain evidence="3">DSM 42081 / NBRC 108919 / NRRL 18488 / 9993</strain>
    </source>
</reference>
<sequence length="350" mass="36583">MNTPRLNPGTALVTVPGRGLALRTPDGTFLRVDTADVPEADLVRLFGGGPLAAPEPPPAAGPVPVRRTVSPPRDARPPAGPTGEGPHGRGPVPAPPCDGAPLPVRDAAPVPRPARTAPDPVPASGRMPAPALDRLLAAFEDAGYATRDPDPATDRPLTGTTLLLLGDPVLTRPVARLARAAGAEPVPTAADALPARAVAGARTAVVWCLDRPVPPGLWDRADRLSRDGVLWARCHREGAEAWLEPPAAGPYGTTSADIRLRRLAATPAHRELAAYWAGSRTPDNGPRHTEATAVFTAALLVHDLMTRLLLGPDRTPPVLRRIDLRDLTTTAHPVLPVPECAPLPAGRNTP</sequence>
<keyword evidence="3" id="KW-1185">Reference proteome</keyword>
<evidence type="ECO:0000256" key="1">
    <source>
        <dbReference type="SAM" id="MobiDB-lite"/>
    </source>
</evidence>
<protein>
    <submittedName>
        <fullName evidence="2">Uncharacterized protein</fullName>
    </submittedName>
</protein>
<dbReference type="AlphaFoldDB" id="A0A7G3UNH6"/>
<dbReference type="Gene3D" id="3.40.50.720">
    <property type="entry name" value="NAD(P)-binding Rossmann-like Domain"/>
    <property type="match status" value="1"/>
</dbReference>
<feature type="compositionally biased region" description="Low complexity" evidence="1">
    <location>
        <begin position="100"/>
        <end position="118"/>
    </location>
</feature>
<proteinExistence type="predicted"/>
<gene>
    <name evidence="2" type="ORF">STSU_031240</name>
</gene>
<feature type="region of interest" description="Disordered" evidence="1">
    <location>
        <begin position="48"/>
        <end position="126"/>
    </location>
</feature>
<organism evidence="2 3">
    <name type="scientific">Streptomyces tsukubensis (strain DSM 42081 / NBRC 108919 / NRRL 18488 / 9993)</name>
    <dbReference type="NCBI Taxonomy" id="1114943"/>
    <lineage>
        <taxon>Bacteria</taxon>
        <taxon>Bacillati</taxon>
        <taxon>Actinomycetota</taxon>
        <taxon>Actinomycetes</taxon>
        <taxon>Kitasatosporales</taxon>
        <taxon>Streptomycetaceae</taxon>
        <taxon>Streptomyces</taxon>
    </lineage>
</organism>
<dbReference type="Proteomes" id="UP000005940">
    <property type="component" value="Chromosome"/>
</dbReference>
<name>A0A7G3UNH6_STRT9</name>
<accession>A0A7G3UNH6</accession>
<evidence type="ECO:0000313" key="2">
    <source>
        <dbReference type="EMBL" id="QKM70949.1"/>
    </source>
</evidence>
<evidence type="ECO:0000313" key="3">
    <source>
        <dbReference type="Proteomes" id="UP000005940"/>
    </source>
</evidence>
<dbReference type="RefSeq" id="WP_130585254.1">
    <property type="nucleotide sequence ID" value="NZ_CP029159.1"/>
</dbReference>